<feature type="domain" description="VTC" evidence="1">
    <location>
        <begin position="6"/>
        <end position="223"/>
    </location>
</feature>
<protein>
    <submittedName>
        <fullName evidence="2">Molecular chaperone</fullName>
    </submittedName>
</protein>
<dbReference type="InterPro" id="IPR042267">
    <property type="entry name" value="VTC_sf"/>
</dbReference>
<dbReference type="AlphaFoldDB" id="A0A401LBH3"/>
<dbReference type="EMBL" id="BHVZ01000001">
    <property type="protein sequence ID" value="GCB28931.1"/>
    <property type="molecule type" value="Genomic_DNA"/>
</dbReference>
<dbReference type="Gene3D" id="3.20.100.30">
    <property type="entry name" value="VTC, catalytic tunnel domain"/>
    <property type="match status" value="1"/>
</dbReference>
<evidence type="ECO:0000313" key="2">
    <source>
        <dbReference type="EMBL" id="GCB28931.1"/>
    </source>
</evidence>
<dbReference type="Proteomes" id="UP000287361">
    <property type="component" value="Unassembled WGS sequence"/>
</dbReference>
<comment type="caution">
    <text evidence="2">The sequence shown here is derived from an EMBL/GenBank/DDBJ whole genome shotgun (WGS) entry which is preliminary data.</text>
</comment>
<proteinExistence type="predicted"/>
<evidence type="ECO:0000313" key="3">
    <source>
        <dbReference type="Proteomes" id="UP000287361"/>
    </source>
</evidence>
<accession>A0A401LBH3</accession>
<keyword evidence="3" id="KW-1185">Reference proteome</keyword>
<gene>
    <name evidence="2" type="ORF">KGMB03357_05920</name>
</gene>
<name>A0A401LBH3_9FIRM</name>
<dbReference type="OrthoDB" id="9784042at2"/>
<dbReference type="InterPro" id="IPR018966">
    <property type="entry name" value="VTC_domain"/>
</dbReference>
<organism evidence="2 3">
    <name type="scientific">Anaerotignum faecicola</name>
    <dbReference type="NCBI Taxonomy" id="2358141"/>
    <lineage>
        <taxon>Bacteria</taxon>
        <taxon>Bacillati</taxon>
        <taxon>Bacillota</taxon>
        <taxon>Clostridia</taxon>
        <taxon>Lachnospirales</taxon>
        <taxon>Anaerotignaceae</taxon>
        <taxon>Anaerotignum</taxon>
    </lineage>
</organism>
<dbReference type="Pfam" id="PF09359">
    <property type="entry name" value="VTC"/>
    <property type="match status" value="1"/>
</dbReference>
<dbReference type="RefSeq" id="WP_160117305.1">
    <property type="nucleotide sequence ID" value="NZ_DAVZTY010000067.1"/>
</dbReference>
<sequence length="227" mass="26903">MEEKWRKELKYTVTEGESIVTARRLSSFMQRDKNLKGGREYLIRSLYFDNLYEKVLKEKLSGTAVRDKFRIRYYDFDTAFIRLEKKSKRYAVGHKYQCRLTAEEVQKIIDGNTAWMEEDERPLVRELFLKMKLELFRPSVIVDYCREPFTYAPGNVRITFDRDICSCKDIRAFFRKDAPTVPVLRDGRCIMEVKYDDFLPDVVSRTILTTKNREQAFSKFAACSLNG</sequence>
<dbReference type="CDD" id="cd07750">
    <property type="entry name" value="PolyPPase_VTC_like"/>
    <property type="match status" value="1"/>
</dbReference>
<reference evidence="2 3" key="1">
    <citation type="submission" date="2018-10" db="EMBL/GenBank/DDBJ databases">
        <title>Draft Genome Sequence of Anaerotignum sp. KCTC 15736.</title>
        <authorList>
            <person name="Choi S.H."/>
            <person name="Kim J.S."/>
            <person name="Kang S.W."/>
            <person name="Lee J.S."/>
            <person name="Park S.H."/>
        </authorList>
    </citation>
    <scope>NUCLEOTIDE SEQUENCE [LARGE SCALE GENOMIC DNA]</scope>
    <source>
        <strain evidence="2 3">KCTC 15736</strain>
    </source>
</reference>
<dbReference type="GeneID" id="86193592"/>
<evidence type="ECO:0000259" key="1">
    <source>
        <dbReference type="Pfam" id="PF09359"/>
    </source>
</evidence>
<dbReference type="GO" id="GO:0006799">
    <property type="term" value="P:polyphosphate biosynthetic process"/>
    <property type="evidence" value="ECO:0007669"/>
    <property type="project" value="UniProtKB-ARBA"/>
</dbReference>